<keyword evidence="3 6" id="KW-0812">Transmembrane</keyword>
<keyword evidence="7" id="KW-0614">Plasmid</keyword>
<dbReference type="PANTHER" id="PTHR30238">
    <property type="entry name" value="MEMBRANE BOUND PREDICTED REDOX MODULATOR"/>
    <property type="match status" value="1"/>
</dbReference>
<dbReference type="eggNOG" id="COG0861">
    <property type="taxonomic scope" value="Bacteria"/>
</dbReference>
<evidence type="ECO:0000256" key="1">
    <source>
        <dbReference type="ARBA" id="ARBA00004141"/>
    </source>
</evidence>
<feature type="transmembrane region" description="Helical" evidence="6">
    <location>
        <begin position="202"/>
        <end position="226"/>
    </location>
</feature>
<keyword evidence="5 6" id="KW-0472">Membrane</keyword>
<dbReference type="OrthoDB" id="9783692at2"/>
<sequence length="328" mass="35917">MTWTAEFLDKPLWLWAIFVTVVVGLLAFDLGVLHRKSREIPLNESLVLSGAYILVAVVFGAWTWATLGSDAGAAFFSGYVLEKSLSLDNVFVISAIFGTLMVPRALQHRVLFWGILSVLVLRALLIGLGAALVHEFAWILPVFGAFLLYAGWRLSRPRSDASEALKNPLYQILLRRLPVTPELQGSRFFVRGASGRWTATPLFLALVLVELSDVMFAVDSVPAIFAITTDPYVVYTSNIFAVLGLRALYFALADVINRFEHLKAAMGLLLALAGAKIFYNVIFGKIDPMISLAVTLSVLIGGVSYSLWRTRKGAKPDAAAPASQRLAQ</sequence>
<dbReference type="KEGG" id="pzu:PHZ_p0101"/>
<feature type="transmembrane region" description="Helical" evidence="6">
    <location>
        <begin position="232"/>
        <end position="252"/>
    </location>
</feature>
<protein>
    <submittedName>
        <fullName evidence="7">Integral membrane protein,TerC family involved in tellurium resistance</fullName>
    </submittedName>
</protein>
<evidence type="ECO:0000256" key="6">
    <source>
        <dbReference type="SAM" id="Phobius"/>
    </source>
</evidence>
<dbReference type="Pfam" id="PF03741">
    <property type="entry name" value="TerC"/>
    <property type="match status" value="1"/>
</dbReference>
<evidence type="ECO:0000313" key="8">
    <source>
        <dbReference type="Proteomes" id="UP000001868"/>
    </source>
</evidence>
<organism evidence="7 8">
    <name type="scientific">Phenylobacterium zucineum (strain HLK1)</name>
    <dbReference type="NCBI Taxonomy" id="450851"/>
    <lineage>
        <taxon>Bacteria</taxon>
        <taxon>Pseudomonadati</taxon>
        <taxon>Pseudomonadota</taxon>
        <taxon>Alphaproteobacteria</taxon>
        <taxon>Caulobacterales</taxon>
        <taxon>Caulobacteraceae</taxon>
        <taxon>Phenylobacterium</taxon>
    </lineage>
</organism>
<dbReference type="HOGENOM" id="CLU_045644_1_2_5"/>
<feature type="transmembrane region" description="Helical" evidence="6">
    <location>
        <begin position="85"/>
        <end position="103"/>
    </location>
</feature>
<comment type="similarity">
    <text evidence="2">Belongs to the TerC family.</text>
</comment>
<dbReference type="Proteomes" id="UP000001868">
    <property type="component" value="Plasmid pHLK1"/>
</dbReference>
<dbReference type="InterPro" id="IPR005496">
    <property type="entry name" value="Integral_membrane_TerC"/>
</dbReference>
<dbReference type="RefSeq" id="WP_012520344.1">
    <property type="nucleotide sequence ID" value="NC_011143.1"/>
</dbReference>
<evidence type="ECO:0000313" key="7">
    <source>
        <dbReference type="EMBL" id="ACG80044.1"/>
    </source>
</evidence>
<feature type="transmembrane region" description="Helical" evidence="6">
    <location>
        <begin position="136"/>
        <end position="152"/>
    </location>
</feature>
<dbReference type="NCBIfam" id="TIGR03718">
    <property type="entry name" value="R_switched_Alx"/>
    <property type="match status" value="1"/>
</dbReference>
<feature type="transmembrane region" description="Helical" evidence="6">
    <location>
        <begin position="110"/>
        <end position="130"/>
    </location>
</feature>
<evidence type="ECO:0000256" key="2">
    <source>
        <dbReference type="ARBA" id="ARBA00007511"/>
    </source>
</evidence>
<reference evidence="7 8" key="1">
    <citation type="journal article" date="2008" name="BMC Genomics">
        <title>Complete genome of Phenylobacterium zucineum - a novel facultative intracellular bacterium isolated from human erythroleukemia cell line K562.</title>
        <authorList>
            <person name="Luo Y."/>
            <person name="Xu X."/>
            <person name="Ding Z."/>
            <person name="Liu Z."/>
            <person name="Zhang B."/>
            <person name="Yan Z."/>
            <person name="Sun J."/>
            <person name="Hu S."/>
            <person name="Hu X."/>
        </authorList>
    </citation>
    <scope>NUCLEOTIDE SEQUENCE [LARGE SCALE GENOMIC DNA]</scope>
    <source>
        <strain evidence="8">HLK1</strain>
        <plasmid evidence="8">HLK1</plasmid>
        <plasmid evidence="8">Plasmid pHLK1</plasmid>
    </source>
</reference>
<proteinExistence type="inferred from homology"/>
<feature type="transmembrane region" description="Helical" evidence="6">
    <location>
        <begin position="45"/>
        <end position="65"/>
    </location>
</feature>
<geneLocation type="plasmid" evidence="8">
    <name>pHLK1</name>
</geneLocation>
<dbReference type="EMBL" id="CP000748">
    <property type="protein sequence ID" value="ACG80044.1"/>
    <property type="molecule type" value="Genomic_DNA"/>
</dbReference>
<dbReference type="GO" id="GO:0016020">
    <property type="term" value="C:membrane"/>
    <property type="evidence" value="ECO:0007669"/>
    <property type="project" value="UniProtKB-SubCell"/>
</dbReference>
<keyword evidence="4 6" id="KW-1133">Transmembrane helix</keyword>
<evidence type="ECO:0000256" key="3">
    <source>
        <dbReference type="ARBA" id="ARBA00022692"/>
    </source>
</evidence>
<dbReference type="InterPro" id="IPR022369">
    <property type="entry name" value="Integral_membrane_TerC_rswitch"/>
</dbReference>
<feature type="transmembrane region" description="Helical" evidence="6">
    <location>
        <begin position="12"/>
        <end position="33"/>
    </location>
</feature>
<feature type="transmembrane region" description="Helical" evidence="6">
    <location>
        <begin position="264"/>
        <end position="283"/>
    </location>
</feature>
<evidence type="ECO:0000256" key="4">
    <source>
        <dbReference type="ARBA" id="ARBA00022989"/>
    </source>
</evidence>
<name>B4RI69_PHEZH</name>
<accession>B4RI69</accession>
<comment type="subcellular location">
    <subcellularLocation>
        <location evidence="1">Membrane</location>
        <topology evidence="1">Multi-pass membrane protein</topology>
    </subcellularLocation>
</comment>
<keyword evidence="8" id="KW-1185">Reference proteome</keyword>
<dbReference type="AlphaFoldDB" id="B4RI69"/>
<gene>
    <name evidence="7" type="ordered locus">PHZ_p0101</name>
</gene>
<evidence type="ECO:0000256" key="5">
    <source>
        <dbReference type="ARBA" id="ARBA00023136"/>
    </source>
</evidence>
<dbReference type="PANTHER" id="PTHR30238:SF0">
    <property type="entry name" value="THYLAKOID MEMBRANE PROTEIN TERC, CHLOROPLASTIC"/>
    <property type="match status" value="1"/>
</dbReference>
<feature type="transmembrane region" description="Helical" evidence="6">
    <location>
        <begin position="289"/>
        <end position="308"/>
    </location>
</feature>